<reference evidence="2 3" key="1">
    <citation type="submission" date="2020-04" db="EMBL/GenBank/DDBJ databases">
        <authorList>
            <person name="Wallbank WR R."/>
            <person name="Pardo Diaz C."/>
            <person name="Kozak K."/>
            <person name="Martin S."/>
            <person name="Jiggins C."/>
            <person name="Moest M."/>
            <person name="Warren A I."/>
            <person name="Byers J.R.P. K."/>
            <person name="Montejo-Kovacevich G."/>
            <person name="Yen C E."/>
        </authorList>
    </citation>
    <scope>NUCLEOTIDE SEQUENCE [LARGE SCALE GENOMIC DNA]</scope>
</reference>
<dbReference type="EMBL" id="CADEBC010000594">
    <property type="protein sequence ID" value="CAB3257889.1"/>
    <property type="molecule type" value="Genomic_DNA"/>
</dbReference>
<keyword evidence="3" id="KW-1185">Reference proteome</keyword>
<protein>
    <submittedName>
        <fullName evidence="2">Uncharacterized protein</fullName>
    </submittedName>
</protein>
<keyword evidence="1" id="KW-0472">Membrane</keyword>
<gene>
    <name evidence="2" type="ORF">APLA_LOCUS16239</name>
</gene>
<keyword evidence="1" id="KW-0812">Transmembrane</keyword>
<sequence>MVCFTPIVNRFKTIRENNMNLLKYCFILYIAVMKYTSACTISYDGTIGQQLCILTCSGAIDNSMLHLVNDIYGFRTDKYISYNKIKDLQGERFYEVKHLTDLIVDFNQIESIDPKDFDSTSLSKLSIGNNPIDCQVLVKLHRINLSFQITAIGLDEHSDENVNGIICNNVRKTKPKLPPINNGNDYSILKNLENILENFNNISIENEARDNKYLEKISNSLENLSRILIINNNTNVILSKLLKSQQITATAVLTTSVTPTPGITRGTTYTPTKIVTSNASQTVDIISYIGQIKKELENTIAFEKQNIINKIDRKFFSNSNQSELLPADIDHRKLISSTNKVPKALFIETYIALILSITLLGMFVGVLFYRFYKSRVRGNFSVSNHVLPGAMDNSSL</sequence>
<feature type="transmembrane region" description="Helical" evidence="1">
    <location>
        <begin position="21"/>
        <end position="43"/>
    </location>
</feature>
<dbReference type="SUPFAM" id="SSF52058">
    <property type="entry name" value="L domain-like"/>
    <property type="match status" value="1"/>
</dbReference>
<dbReference type="InterPro" id="IPR032675">
    <property type="entry name" value="LRR_dom_sf"/>
</dbReference>
<dbReference type="Proteomes" id="UP000494106">
    <property type="component" value="Unassembled WGS sequence"/>
</dbReference>
<comment type="caution">
    <text evidence="2">The sequence shown here is derived from an EMBL/GenBank/DDBJ whole genome shotgun (WGS) entry which is preliminary data.</text>
</comment>
<evidence type="ECO:0000313" key="2">
    <source>
        <dbReference type="EMBL" id="CAB3257889.1"/>
    </source>
</evidence>
<evidence type="ECO:0000256" key="1">
    <source>
        <dbReference type="SAM" id="Phobius"/>
    </source>
</evidence>
<feature type="transmembrane region" description="Helical" evidence="1">
    <location>
        <begin position="350"/>
        <end position="372"/>
    </location>
</feature>
<dbReference type="AlphaFoldDB" id="A0A8S1BLR8"/>
<keyword evidence="1" id="KW-1133">Transmembrane helix</keyword>
<proteinExistence type="predicted"/>
<dbReference type="OrthoDB" id="1055097at2759"/>
<name>A0A8S1BLR8_ARCPL</name>
<evidence type="ECO:0000313" key="3">
    <source>
        <dbReference type="Proteomes" id="UP000494106"/>
    </source>
</evidence>
<dbReference type="Gene3D" id="3.80.10.10">
    <property type="entry name" value="Ribonuclease Inhibitor"/>
    <property type="match status" value="1"/>
</dbReference>
<organism evidence="2 3">
    <name type="scientific">Arctia plantaginis</name>
    <name type="common">Wood tiger moth</name>
    <name type="synonym">Phalaena plantaginis</name>
    <dbReference type="NCBI Taxonomy" id="874455"/>
    <lineage>
        <taxon>Eukaryota</taxon>
        <taxon>Metazoa</taxon>
        <taxon>Ecdysozoa</taxon>
        <taxon>Arthropoda</taxon>
        <taxon>Hexapoda</taxon>
        <taxon>Insecta</taxon>
        <taxon>Pterygota</taxon>
        <taxon>Neoptera</taxon>
        <taxon>Endopterygota</taxon>
        <taxon>Lepidoptera</taxon>
        <taxon>Glossata</taxon>
        <taxon>Ditrysia</taxon>
        <taxon>Noctuoidea</taxon>
        <taxon>Erebidae</taxon>
        <taxon>Arctiinae</taxon>
        <taxon>Arctia</taxon>
    </lineage>
</organism>
<accession>A0A8S1BLR8</accession>